<gene>
    <name evidence="2" type="ORF">HNR50_002818</name>
</gene>
<evidence type="ECO:0000313" key="2">
    <source>
        <dbReference type="EMBL" id="MBB6481145.1"/>
    </source>
</evidence>
<evidence type="ECO:0000256" key="1">
    <source>
        <dbReference type="SAM" id="Phobius"/>
    </source>
</evidence>
<protein>
    <submittedName>
        <fullName evidence="2">Uncharacterized protein</fullName>
    </submittedName>
</protein>
<feature type="transmembrane region" description="Helical" evidence="1">
    <location>
        <begin position="6"/>
        <end position="28"/>
    </location>
</feature>
<keyword evidence="1" id="KW-0812">Transmembrane</keyword>
<name>A0A841RB14_9SPIO</name>
<sequence>MSNSPEIILLLVKLLAGFAATVTAVLLWSRTREASWLLVVVGTVFLYGEVIAETLQVFGLTDLQKFTFFGIPVIEALFALLPFLFFTAGFISFLTARRKRL</sequence>
<dbReference type="RefSeq" id="WP_184747389.1">
    <property type="nucleotide sequence ID" value="NZ_JACHGJ010000005.1"/>
</dbReference>
<dbReference type="AlphaFoldDB" id="A0A841RB14"/>
<organism evidence="2 3">
    <name type="scientific">Spirochaeta isovalerica</name>
    <dbReference type="NCBI Taxonomy" id="150"/>
    <lineage>
        <taxon>Bacteria</taxon>
        <taxon>Pseudomonadati</taxon>
        <taxon>Spirochaetota</taxon>
        <taxon>Spirochaetia</taxon>
        <taxon>Spirochaetales</taxon>
        <taxon>Spirochaetaceae</taxon>
        <taxon>Spirochaeta</taxon>
    </lineage>
</organism>
<accession>A0A841RB14</accession>
<reference evidence="2 3" key="1">
    <citation type="submission" date="2020-08" db="EMBL/GenBank/DDBJ databases">
        <title>Genomic Encyclopedia of Type Strains, Phase IV (KMG-IV): sequencing the most valuable type-strain genomes for metagenomic binning, comparative biology and taxonomic classification.</title>
        <authorList>
            <person name="Goeker M."/>
        </authorList>
    </citation>
    <scope>NUCLEOTIDE SEQUENCE [LARGE SCALE GENOMIC DNA]</scope>
    <source>
        <strain evidence="2 3">DSM 2461</strain>
    </source>
</reference>
<comment type="caution">
    <text evidence="2">The sequence shown here is derived from an EMBL/GenBank/DDBJ whole genome shotgun (WGS) entry which is preliminary data.</text>
</comment>
<keyword evidence="3" id="KW-1185">Reference proteome</keyword>
<feature type="transmembrane region" description="Helical" evidence="1">
    <location>
        <begin position="35"/>
        <end position="56"/>
    </location>
</feature>
<feature type="transmembrane region" description="Helical" evidence="1">
    <location>
        <begin position="76"/>
        <end position="96"/>
    </location>
</feature>
<proteinExistence type="predicted"/>
<dbReference type="EMBL" id="JACHGJ010000005">
    <property type="protein sequence ID" value="MBB6481145.1"/>
    <property type="molecule type" value="Genomic_DNA"/>
</dbReference>
<dbReference type="Proteomes" id="UP000587760">
    <property type="component" value="Unassembled WGS sequence"/>
</dbReference>
<evidence type="ECO:0000313" key="3">
    <source>
        <dbReference type="Proteomes" id="UP000587760"/>
    </source>
</evidence>
<keyword evidence="1" id="KW-1133">Transmembrane helix</keyword>
<keyword evidence="1" id="KW-0472">Membrane</keyword>